<feature type="non-terminal residue" evidence="1">
    <location>
        <position position="1"/>
    </location>
</feature>
<keyword evidence="2" id="KW-1185">Reference proteome</keyword>
<protein>
    <submittedName>
        <fullName evidence="1">Uncharacterized protein</fullName>
    </submittedName>
</protein>
<evidence type="ECO:0000313" key="1">
    <source>
        <dbReference type="EMBL" id="PON64410.1"/>
    </source>
</evidence>
<dbReference type="EMBL" id="JXTB01000096">
    <property type="protein sequence ID" value="PON64410.1"/>
    <property type="molecule type" value="Genomic_DNA"/>
</dbReference>
<accession>A0A2P5CTN8</accession>
<evidence type="ECO:0000313" key="2">
    <source>
        <dbReference type="Proteomes" id="UP000237105"/>
    </source>
</evidence>
<dbReference type="OrthoDB" id="10566356at2759"/>
<proteinExistence type="predicted"/>
<dbReference type="Proteomes" id="UP000237105">
    <property type="component" value="Unassembled WGS sequence"/>
</dbReference>
<name>A0A2P5CTN8_PARAD</name>
<organism evidence="1 2">
    <name type="scientific">Parasponia andersonii</name>
    <name type="common">Sponia andersonii</name>
    <dbReference type="NCBI Taxonomy" id="3476"/>
    <lineage>
        <taxon>Eukaryota</taxon>
        <taxon>Viridiplantae</taxon>
        <taxon>Streptophyta</taxon>
        <taxon>Embryophyta</taxon>
        <taxon>Tracheophyta</taxon>
        <taxon>Spermatophyta</taxon>
        <taxon>Magnoliopsida</taxon>
        <taxon>eudicotyledons</taxon>
        <taxon>Gunneridae</taxon>
        <taxon>Pentapetalae</taxon>
        <taxon>rosids</taxon>
        <taxon>fabids</taxon>
        <taxon>Rosales</taxon>
        <taxon>Cannabaceae</taxon>
        <taxon>Parasponia</taxon>
    </lineage>
</organism>
<sequence>PPAHLLLLPRCQWLLPHHCPQLCLLANPQARLARDSVAPTLLPGIFDDRPRSIVVGGIRFILNLVDIENRLTVETYNPDSDSWDLFPPLPMDFRFGNSPQSLSLAL</sequence>
<reference evidence="2" key="1">
    <citation type="submission" date="2016-06" db="EMBL/GenBank/DDBJ databases">
        <title>Parallel loss of symbiosis genes in relatives of nitrogen-fixing non-legume Parasponia.</title>
        <authorList>
            <person name="Van Velzen R."/>
            <person name="Holmer R."/>
            <person name="Bu F."/>
            <person name="Rutten L."/>
            <person name="Van Zeijl A."/>
            <person name="Liu W."/>
            <person name="Santuari L."/>
            <person name="Cao Q."/>
            <person name="Sharma T."/>
            <person name="Shen D."/>
            <person name="Roswanjaya Y."/>
            <person name="Wardhani T."/>
            <person name="Kalhor M.S."/>
            <person name="Jansen J."/>
            <person name="Van den Hoogen J."/>
            <person name="Gungor B."/>
            <person name="Hartog M."/>
            <person name="Hontelez J."/>
            <person name="Verver J."/>
            <person name="Yang W.-C."/>
            <person name="Schijlen E."/>
            <person name="Repin R."/>
            <person name="Schilthuizen M."/>
            <person name="Schranz E."/>
            <person name="Heidstra R."/>
            <person name="Miyata K."/>
            <person name="Fedorova E."/>
            <person name="Kohlen W."/>
            <person name="Bisseling T."/>
            <person name="Smit S."/>
            <person name="Geurts R."/>
        </authorList>
    </citation>
    <scope>NUCLEOTIDE SEQUENCE [LARGE SCALE GENOMIC DNA]</scope>
    <source>
        <strain evidence="2">cv. WU1-14</strain>
    </source>
</reference>
<gene>
    <name evidence="1" type="ORF">PanWU01x14_124790</name>
</gene>
<comment type="caution">
    <text evidence="1">The sequence shown here is derived from an EMBL/GenBank/DDBJ whole genome shotgun (WGS) entry which is preliminary data.</text>
</comment>
<dbReference type="STRING" id="3476.A0A2P5CTN8"/>
<dbReference type="AlphaFoldDB" id="A0A2P5CTN8"/>